<keyword evidence="3" id="KW-1185">Reference proteome</keyword>
<organism evidence="2 3">
    <name type="scientific">Photobacterium ganghwense</name>
    <dbReference type="NCBI Taxonomy" id="320778"/>
    <lineage>
        <taxon>Bacteria</taxon>
        <taxon>Pseudomonadati</taxon>
        <taxon>Pseudomonadota</taxon>
        <taxon>Gammaproteobacteria</taxon>
        <taxon>Vibrionales</taxon>
        <taxon>Vibrionaceae</taxon>
        <taxon>Photobacterium</taxon>
    </lineage>
</organism>
<feature type="domain" description="Flagellar motor switch protein FliN-like C-terminal" evidence="1">
    <location>
        <begin position="195"/>
        <end position="259"/>
    </location>
</feature>
<dbReference type="Gene3D" id="2.30.330.10">
    <property type="entry name" value="SpoA-like"/>
    <property type="match status" value="1"/>
</dbReference>
<comment type="caution">
    <text evidence="2">The sequence shown here is derived from an EMBL/GenBank/DDBJ whole genome shotgun (WGS) entry which is preliminary data.</text>
</comment>
<accession>A0A0J1HEJ4</accession>
<name>A0A0J1HEJ4_9GAMM</name>
<dbReference type="EMBL" id="LDOU01000007">
    <property type="protein sequence ID" value="KLV10075.1"/>
    <property type="molecule type" value="Genomic_DNA"/>
</dbReference>
<dbReference type="Pfam" id="PF01052">
    <property type="entry name" value="FliMN_C"/>
    <property type="match status" value="1"/>
</dbReference>
<dbReference type="GO" id="GO:0071978">
    <property type="term" value="P:bacterial-type flagellum-dependent swarming motility"/>
    <property type="evidence" value="ECO:0007669"/>
    <property type="project" value="TreeGrafter"/>
</dbReference>
<proteinExistence type="predicted"/>
<gene>
    <name evidence="2" type="ORF">ABT57_10125</name>
</gene>
<dbReference type="AlphaFoldDB" id="A0A0J1HEJ4"/>
<protein>
    <recommendedName>
        <fullName evidence="1">Flagellar motor switch protein FliN-like C-terminal domain-containing protein</fullName>
    </recommendedName>
</protein>
<dbReference type="PANTHER" id="PTHR30034">
    <property type="entry name" value="FLAGELLAR MOTOR SWITCH PROTEIN FLIM"/>
    <property type="match status" value="1"/>
</dbReference>
<evidence type="ECO:0000313" key="2">
    <source>
        <dbReference type="EMBL" id="KLV10075.1"/>
    </source>
</evidence>
<evidence type="ECO:0000259" key="1">
    <source>
        <dbReference type="Pfam" id="PF01052"/>
    </source>
</evidence>
<dbReference type="InterPro" id="IPR036429">
    <property type="entry name" value="SpoA-like_sf"/>
</dbReference>
<dbReference type="PATRIC" id="fig|320778.3.peg.2206"/>
<dbReference type="Proteomes" id="UP000035909">
    <property type="component" value="Unassembled WGS sequence"/>
</dbReference>
<dbReference type="STRING" id="320778.ABT57_10125"/>
<dbReference type="InterPro" id="IPR001543">
    <property type="entry name" value="FliN-like_C"/>
</dbReference>
<dbReference type="PANTHER" id="PTHR30034:SF6">
    <property type="entry name" value="YOP PROTEINS TRANSLOCATION PROTEIN Q"/>
    <property type="match status" value="1"/>
</dbReference>
<evidence type="ECO:0000313" key="3">
    <source>
        <dbReference type="Proteomes" id="UP000035909"/>
    </source>
</evidence>
<reference evidence="2 3" key="1">
    <citation type="submission" date="2015-05" db="EMBL/GenBank/DDBJ databases">
        <title>Photobacterium galathea sp. nov.</title>
        <authorList>
            <person name="Machado H."/>
            <person name="Gram L."/>
        </authorList>
    </citation>
    <scope>NUCLEOTIDE SEQUENCE [LARGE SCALE GENOMIC DNA]</scope>
    <source>
        <strain evidence="2 3">DSM 22954</strain>
    </source>
</reference>
<dbReference type="GO" id="GO:0050918">
    <property type="term" value="P:positive chemotaxis"/>
    <property type="evidence" value="ECO:0007669"/>
    <property type="project" value="TreeGrafter"/>
</dbReference>
<dbReference type="SUPFAM" id="SSF101801">
    <property type="entry name" value="Surface presentation of antigens (SPOA)"/>
    <property type="match status" value="1"/>
</dbReference>
<sequence length="267" mass="29377">MNTDLLGRPIHTIREELRKILEGSVSGIQNQIQKWLLNYSVSFHFNEITLHFPEHAEAMQTASTFCHQQGGLLSIQLEKASLLGLSDHFYGAAIHRANASDTSALAGIALSNSDLRLQQRLGRLIADAIAPDDMWQSMEAIPSNDVGLLVRFTLTCESQSGTLSVLLDGHLIQTLINELELQPQDPAIPHRFRHALEKTPVSLQAVLSRKVMPLSQVLALQPGDIIPIDLLTQAPVSIGQEHLFNGQVADQNGQLVLILKETKDSHS</sequence>